<evidence type="ECO:0000313" key="2">
    <source>
        <dbReference type="EMBL" id="VVB03723.1"/>
    </source>
</evidence>
<feature type="compositionally biased region" description="Polar residues" evidence="1">
    <location>
        <begin position="8"/>
        <end position="18"/>
    </location>
</feature>
<proteinExistence type="predicted"/>
<feature type="compositionally biased region" description="Acidic residues" evidence="1">
    <location>
        <begin position="23"/>
        <end position="34"/>
    </location>
</feature>
<protein>
    <submittedName>
        <fullName evidence="2">Uncharacterized protein</fullName>
    </submittedName>
</protein>
<dbReference type="EMBL" id="CABITT030000005">
    <property type="protein sequence ID" value="VVB03723.1"/>
    <property type="molecule type" value="Genomic_DNA"/>
</dbReference>
<accession>A0A565BQS9</accession>
<name>A0A565BQS9_9BRAS</name>
<keyword evidence="3" id="KW-1185">Reference proteome</keyword>
<sequence>MPDDASSSEDSGNSVTVLNSSTDENESSDEEELQELVTSSRGGGVTAPGPVSGTQLQKLKDSVLYELQKLEHSLSMSVSVHHTKFIHNLPPVGPIFFTHLAAAQLGQATVVSQIIIGSSSQSEASSRHGSDEIGIFGASGSTCFAG</sequence>
<dbReference type="AlphaFoldDB" id="A0A565BQS9"/>
<reference evidence="2" key="1">
    <citation type="submission" date="2019-07" db="EMBL/GenBank/DDBJ databases">
        <authorList>
            <person name="Dittberner H."/>
        </authorList>
    </citation>
    <scope>NUCLEOTIDE SEQUENCE [LARGE SCALE GENOMIC DNA]</scope>
</reference>
<dbReference type="Proteomes" id="UP000489600">
    <property type="component" value="Unassembled WGS sequence"/>
</dbReference>
<feature type="region of interest" description="Disordered" evidence="1">
    <location>
        <begin position="1"/>
        <end position="54"/>
    </location>
</feature>
<gene>
    <name evidence="2" type="ORF">ANE_LOCUS14167</name>
</gene>
<evidence type="ECO:0000256" key="1">
    <source>
        <dbReference type="SAM" id="MobiDB-lite"/>
    </source>
</evidence>
<evidence type="ECO:0000313" key="3">
    <source>
        <dbReference type="Proteomes" id="UP000489600"/>
    </source>
</evidence>
<comment type="caution">
    <text evidence="2">The sequence shown here is derived from an EMBL/GenBank/DDBJ whole genome shotgun (WGS) entry which is preliminary data.</text>
</comment>
<organism evidence="2 3">
    <name type="scientific">Arabis nemorensis</name>
    <dbReference type="NCBI Taxonomy" id="586526"/>
    <lineage>
        <taxon>Eukaryota</taxon>
        <taxon>Viridiplantae</taxon>
        <taxon>Streptophyta</taxon>
        <taxon>Embryophyta</taxon>
        <taxon>Tracheophyta</taxon>
        <taxon>Spermatophyta</taxon>
        <taxon>Magnoliopsida</taxon>
        <taxon>eudicotyledons</taxon>
        <taxon>Gunneridae</taxon>
        <taxon>Pentapetalae</taxon>
        <taxon>rosids</taxon>
        <taxon>malvids</taxon>
        <taxon>Brassicales</taxon>
        <taxon>Brassicaceae</taxon>
        <taxon>Arabideae</taxon>
        <taxon>Arabis</taxon>
    </lineage>
</organism>